<dbReference type="KEGG" id="cci:CC1G_01992"/>
<evidence type="ECO:0000256" key="4">
    <source>
        <dbReference type="ARBA" id="ARBA00022723"/>
    </source>
</evidence>
<dbReference type="EC" id="1.14.99.56" evidence="15"/>
<accession>A8N681</accession>
<dbReference type="EMBL" id="AACS02000003">
    <property type="protein sequence ID" value="EAU91503.2"/>
    <property type="molecule type" value="Genomic_DNA"/>
</dbReference>
<keyword evidence="7" id="KW-0560">Oxidoreductase</keyword>
<comment type="caution">
    <text evidence="18">The sequence shown here is derived from an EMBL/GenBank/DDBJ whole genome shotgun (WGS) entry which is preliminary data.</text>
</comment>
<evidence type="ECO:0000313" key="18">
    <source>
        <dbReference type="EMBL" id="EAU91503.2"/>
    </source>
</evidence>
<dbReference type="Proteomes" id="UP000001861">
    <property type="component" value="Unassembled WGS sequence"/>
</dbReference>
<dbReference type="OMA" id="SIFLEYR"/>
<organism evidence="18 19">
    <name type="scientific">Coprinopsis cinerea (strain Okayama-7 / 130 / ATCC MYA-4618 / FGSC 9003)</name>
    <name type="common">Inky cap fungus</name>
    <name type="synonym">Hormographiella aspergillata</name>
    <dbReference type="NCBI Taxonomy" id="240176"/>
    <lineage>
        <taxon>Eukaryota</taxon>
        <taxon>Fungi</taxon>
        <taxon>Dikarya</taxon>
        <taxon>Basidiomycota</taxon>
        <taxon>Agaricomycotina</taxon>
        <taxon>Agaricomycetes</taxon>
        <taxon>Agaricomycetidae</taxon>
        <taxon>Agaricales</taxon>
        <taxon>Agaricineae</taxon>
        <taxon>Psathyrellaceae</taxon>
        <taxon>Coprinopsis</taxon>
    </lineage>
</organism>
<keyword evidence="12" id="KW-0624">Polysaccharide degradation</keyword>
<dbReference type="AlphaFoldDB" id="A8N681"/>
<protein>
    <recommendedName>
        <fullName evidence="15">lytic cellulose monooxygenase (C4-dehydrogenating)</fullName>
        <ecNumber evidence="15">1.14.99.56</ecNumber>
    </recommendedName>
</protein>
<sequence length="202" mass="22547">MDIFLLSLFLPLWWIQAAAGHGFVHNVVIGGQSYPGWNPFSDPFNNPPPRIVRKIVNDGFVSAGDADLACHHHGDEGTDAIAEVPAGSEVTFEWVYWPGDHQGPVSTYMASCEGDCATFSANSARWFKLDAAGYFPEDRQWAADKLRADGTSWTSVIPANLAPGEYLIRNEQHRATFHHTPVLSKLRSNQGHWKWIRLSIFQ</sequence>
<name>A8N681_COPC7</name>
<dbReference type="GO" id="GO:0005576">
    <property type="term" value="C:extracellular region"/>
    <property type="evidence" value="ECO:0007669"/>
    <property type="project" value="UniProtKB-SubCell"/>
</dbReference>
<dbReference type="Pfam" id="PF03443">
    <property type="entry name" value="AA9"/>
    <property type="match status" value="1"/>
</dbReference>
<dbReference type="InParanoid" id="A8N681"/>
<dbReference type="HOGENOM" id="CLU_031730_1_3_1"/>
<evidence type="ECO:0000256" key="7">
    <source>
        <dbReference type="ARBA" id="ARBA00023002"/>
    </source>
</evidence>
<evidence type="ECO:0000313" key="19">
    <source>
        <dbReference type="Proteomes" id="UP000001861"/>
    </source>
</evidence>
<evidence type="ECO:0000256" key="16">
    <source>
        <dbReference type="SAM" id="SignalP"/>
    </source>
</evidence>
<evidence type="ECO:0000256" key="14">
    <source>
        <dbReference type="ARBA" id="ARBA00045077"/>
    </source>
</evidence>
<keyword evidence="3" id="KW-0964">Secreted</keyword>
<keyword evidence="11" id="KW-0119">Carbohydrate metabolism</keyword>
<feature type="domain" description="Auxiliary Activity family 9 catalytic" evidence="17">
    <location>
        <begin position="21"/>
        <end position="172"/>
    </location>
</feature>
<dbReference type="VEuPathDB" id="FungiDB:CC1G_01992"/>
<evidence type="ECO:0000256" key="12">
    <source>
        <dbReference type="ARBA" id="ARBA00023326"/>
    </source>
</evidence>
<keyword evidence="6" id="KW-0136">Cellulose degradation</keyword>
<evidence type="ECO:0000256" key="6">
    <source>
        <dbReference type="ARBA" id="ARBA00023001"/>
    </source>
</evidence>
<keyword evidence="9" id="KW-0503">Monooxygenase</keyword>
<keyword evidence="4" id="KW-0479">Metal-binding</keyword>
<evidence type="ECO:0000256" key="3">
    <source>
        <dbReference type="ARBA" id="ARBA00022525"/>
    </source>
</evidence>
<dbReference type="CDD" id="cd21175">
    <property type="entry name" value="LPMO_AA9"/>
    <property type="match status" value="1"/>
</dbReference>
<dbReference type="PANTHER" id="PTHR33353">
    <property type="entry name" value="PUTATIVE (AFU_ORTHOLOGUE AFUA_1G12560)-RELATED"/>
    <property type="match status" value="1"/>
</dbReference>
<evidence type="ECO:0000256" key="1">
    <source>
        <dbReference type="ARBA" id="ARBA00001973"/>
    </source>
</evidence>
<evidence type="ECO:0000256" key="2">
    <source>
        <dbReference type="ARBA" id="ARBA00004613"/>
    </source>
</evidence>
<keyword evidence="19" id="KW-1185">Reference proteome</keyword>
<keyword evidence="10" id="KW-1015">Disulfide bond</keyword>
<comment type="subcellular location">
    <subcellularLocation>
        <location evidence="2">Secreted</location>
    </subcellularLocation>
</comment>
<keyword evidence="5 16" id="KW-0732">Signal</keyword>
<dbReference type="InterPro" id="IPR005103">
    <property type="entry name" value="AA9_LPMO"/>
</dbReference>
<evidence type="ECO:0000256" key="5">
    <source>
        <dbReference type="ARBA" id="ARBA00022729"/>
    </source>
</evidence>
<gene>
    <name evidence="18" type="ORF">CC1G_01992</name>
</gene>
<dbReference type="GO" id="GO:0046872">
    <property type="term" value="F:metal ion binding"/>
    <property type="evidence" value="ECO:0007669"/>
    <property type="project" value="UniProtKB-KW"/>
</dbReference>
<evidence type="ECO:0000256" key="10">
    <source>
        <dbReference type="ARBA" id="ARBA00023157"/>
    </source>
</evidence>
<evidence type="ECO:0000256" key="15">
    <source>
        <dbReference type="ARBA" id="ARBA00047174"/>
    </source>
</evidence>
<reference evidence="18 19" key="1">
    <citation type="journal article" date="2010" name="Proc. Natl. Acad. Sci. U.S.A.">
        <title>Insights into evolution of multicellular fungi from the assembled chromosomes of the mushroom Coprinopsis cinerea (Coprinus cinereus).</title>
        <authorList>
            <person name="Stajich J.E."/>
            <person name="Wilke S.K."/>
            <person name="Ahren D."/>
            <person name="Au C.H."/>
            <person name="Birren B.W."/>
            <person name="Borodovsky M."/>
            <person name="Burns C."/>
            <person name="Canback B."/>
            <person name="Casselton L.A."/>
            <person name="Cheng C.K."/>
            <person name="Deng J."/>
            <person name="Dietrich F.S."/>
            <person name="Fargo D.C."/>
            <person name="Farman M.L."/>
            <person name="Gathman A.C."/>
            <person name="Goldberg J."/>
            <person name="Guigo R."/>
            <person name="Hoegger P.J."/>
            <person name="Hooker J.B."/>
            <person name="Huggins A."/>
            <person name="James T.Y."/>
            <person name="Kamada T."/>
            <person name="Kilaru S."/>
            <person name="Kodira C."/>
            <person name="Kues U."/>
            <person name="Kupfer D."/>
            <person name="Kwan H.S."/>
            <person name="Lomsadze A."/>
            <person name="Li W."/>
            <person name="Lilly W.W."/>
            <person name="Ma L.J."/>
            <person name="Mackey A.J."/>
            <person name="Manning G."/>
            <person name="Martin F."/>
            <person name="Muraguchi H."/>
            <person name="Natvig D.O."/>
            <person name="Palmerini H."/>
            <person name="Ramesh M.A."/>
            <person name="Rehmeyer C.J."/>
            <person name="Roe B.A."/>
            <person name="Shenoy N."/>
            <person name="Stanke M."/>
            <person name="Ter-Hovhannisyan V."/>
            <person name="Tunlid A."/>
            <person name="Velagapudi R."/>
            <person name="Vision T.J."/>
            <person name="Zeng Q."/>
            <person name="Zolan M.E."/>
            <person name="Pukkila P.J."/>
        </authorList>
    </citation>
    <scope>NUCLEOTIDE SEQUENCE [LARGE SCALE GENOMIC DNA]</scope>
    <source>
        <strain evidence="19">Okayama-7 / 130 / ATCC MYA-4618 / FGSC 9003</strain>
    </source>
</reference>
<comment type="cofactor">
    <cofactor evidence="1">
        <name>Cu(2+)</name>
        <dbReference type="ChEBI" id="CHEBI:29036"/>
    </cofactor>
</comment>
<proteinExistence type="inferred from homology"/>
<dbReference type="GeneID" id="6006796"/>
<evidence type="ECO:0000259" key="17">
    <source>
        <dbReference type="Pfam" id="PF03443"/>
    </source>
</evidence>
<comment type="similarity">
    <text evidence="13">Belongs to the polysaccharide monooxygenase AA9 family.</text>
</comment>
<evidence type="ECO:0000256" key="8">
    <source>
        <dbReference type="ARBA" id="ARBA00023008"/>
    </source>
</evidence>
<dbReference type="PANTHER" id="PTHR33353:SF10">
    <property type="entry name" value="ENDO-BETA-1,4-GLUCANASE D"/>
    <property type="match status" value="1"/>
</dbReference>
<dbReference type="eggNOG" id="ENOG502SMQB">
    <property type="taxonomic scope" value="Eukaryota"/>
</dbReference>
<keyword evidence="8" id="KW-0186">Copper</keyword>
<comment type="catalytic activity">
    <reaction evidence="14">
        <text>[(1-&gt;4)-beta-D-glucosyl]n+m + reduced acceptor + O2 = 4-dehydro-beta-D-glucosyl-[(1-&gt;4)-beta-D-glucosyl]n-1 + [(1-&gt;4)-beta-D-glucosyl]m + acceptor + H2O.</text>
        <dbReference type="EC" id="1.14.99.56"/>
    </reaction>
</comment>
<dbReference type="GO" id="GO:0030245">
    <property type="term" value="P:cellulose catabolic process"/>
    <property type="evidence" value="ECO:0007669"/>
    <property type="project" value="UniProtKB-KW"/>
</dbReference>
<dbReference type="GO" id="GO:0004497">
    <property type="term" value="F:monooxygenase activity"/>
    <property type="evidence" value="ECO:0007669"/>
    <property type="project" value="UniProtKB-KW"/>
</dbReference>
<dbReference type="RefSeq" id="XP_001830356.2">
    <property type="nucleotide sequence ID" value="XM_001830304.2"/>
</dbReference>
<dbReference type="OrthoDB" id="4849160at2759"/>
<evidence type="ECO:0000256" key="9">
    <source>
        <dbReference type="ARBA" id="ARBA00023033"/>
    </source>
</evidence>
<dbReference type="Gene3D" id="2.70.50.70">
    <property type="match status" value="1"/>
</dbReference>
<feature type="chain" id="PRO_5002726228" description="lytic cellulose monooxygenase (C4-dehydrogenating)" evidence="16">
    <location>
        <begin position="21"/>
        <end position="202"/>
    </location>
</feature>
<dbReference type="InterPro" id="IPR049892">
    <property type="entry name" value="AA9"/>
</dbReference>
<evidence type="ECO:0000256" key="11">
    <source>
        <dbReference type="ARBA" id="ARBA00023277"/>
    </source>
</evidence>
<evidence type="ECO:0000256" key="13">
    <source>
        <dbReference type="ARBA" id="ARBA00044502"/>
    </source>
</evidence>
<feature type="signal peptide" evidence="16">
    <location>
        <begin position="1"/>
        <end position="20"/>
    </location>
</feature>